<accession>S8C955</accession>
<name>S8C955_DACHA</name>
<dbReference type="Proteomes" id="UP000015100">
    <property type="component" value="Unassembled WGS sequence"/>
</dbReference>
<evidence type="ECO:0000313" key="2">
    <source>
        <dbReference type="Proteomes" id="UP000015100"/>
    </source>
</evidence>
<gene>
    <name evidence="1" type="ORF">H072_1791</name>
</gene>
<dbReference type="HOGENOM" id="CLU_007383_12_0_1"/>
<organism evidence="1 2">
    <name type="scientific">Dactylellina haptotyla (strain CBS 200.50)</name>
    <name type="common">Nematode-trapping fungus</name>
    <name type="synonym">Monacrosporium haptotylum</name>
    <dbReference type="NCBI Taxonomy" id="1284197"/>
    <lineage>
        <taxon>Eukaryota</taxon>
        <taxon>Fungi</taxon>
        <taxon>Dikarya</taxon>
        <taxon>Ascomycota</taxon>
        <taxon>Pezizomycotina</taxon>
        <taxon>Orbiliomycetes</taxon>
        <taxon>Orbiliales</taxon>
        <taxon>Orbiliaceae</taxon>
        <taxon>Dactylellina</taxon>
    </lineage>
</organism>
<dbReference type="OMA" id="ANFDWVH"/>
<evidence type="ECO:0008006" key="3">
    <source>
        <dbReference type="Google" id="ProtNLM"/>
    </source>
</evidence>
<reference evidence="1 2" key="1">
    <citation type="journal article" date="2013" name="PLoS Genet.">
        <title>Genomic mechanisms accounting for the adaptation to parasitism in nematode-trapping fungi.</title>
        <authorList>
            <person name="Meerupati T."/>
            <person name="Andersson K.M."/>
            <person name="Friman E."/>
            <person name="Kumar D."/>
            <person name="Tunlid A."/>
            <person name="Ahren D."/>
        </authorList>
    </citation>
    <scope>NUCLEOTIDE SEQUENCE [LARGE SCALE GENOMIC DNA]</scope>
    <source>
        <strain evidence="1 2">CBS 200.50</strain>
    </source>
</reference>
<proteinExistence type="predicted"/>
<dbReference type="OrthoDB" id="10262413at2759"/>
<protein>
    <recommendedName>
        <fullName evidence="3">NAD-dependent epimerase/dehydratase domain-containing protein</fullName>
    </recommendedName>
</protein>
<keyword evidence="2" id="KW-1185">Reference proteome</keyword>
<dbReference type="InterPro" id="IPR036291">
    <property type="entry name" value="NAD(P)-bd_dom_sf"/>
</dbReference>
<evidence type="ECO:0000313" key="1">
    <source>
        <dbReference type="EMBL" id="EPS44227.1"/>
    </source>
</evidence>
<dbReference type="SUPFAM" id="SSF51735">
    <property type="entry name" value="NAD(P)-binding Rossmann-fold domains"/>
    <property type="match status" value="1"/>
</dbReference>
<sequence length="325" mass="35520">MLVELLHRLLASEDPNLRDLVIAVLVRGRDRAEKVRKEYGNHIECIDFKDFDDTAFLINLASQYDLVVNAGSGFHPPSADAFVQGLSKRELDKSGFQRTWMIYTGGCSNVSDRPLTGEAFPDREPDDTYAEDVYKFEHAENKKSGGMYFRNGDGLFNRAGLMVPIMMSYVLQKGYGFILGDGSGVIDYVHIADLADLYVLCVAEVVVTKGATQNIPCGKKGICLDAAFAASVLPKDLKEGSPTEKEIRTVDLTEAATTTAGNLIVAELGWAGHRKTKGTVARAQLGWNPQNGEDAWIAGFAEELPYLVNGQRGVTIDSCIAEKTT</sequence>
<reference evidence="2" key="2">
    <citation type="submission" date="2013-04" db="EMBL/GenBank/DDBJ databases">
        <title>Genomic mechanisms accounting for the adaptation to parasitism in nematode-trapping fungi.</title>
        <authorList>
            <person name="Ahren D.G."/>
        </authorList>
    </citation>
    <scope>NUCLEOTIDE SEQUENCE [LARGE SCALE GENOMIC DNA]</scope>
    <source>
        <strain evidence="2">CBS 200.50</strain>
    </source>
</reference>
<dbReference type="STRING" id="1284197.S8C955"/>
<dbReference type="Gene3D" id="3.40.50.720">
    <property type="entry name" value="NAD(P)-binding Rossmann-like Domain"/>
    <property type="match status" value="1"/>
</dbReference>
<dbReference type="eggNOG" id="ENOG502RZMK">
    <property type="taxonomic scope" value="Eukaryota"/>
</dbReference>
<dbReference type="AlphaFoldDB" id="S8C955"/>
<comment type="caution">
    <text evidence="1">The sequence shown here is derived from an EMBL/GenBank/DDBJ whole genome shotgun (WGS) entry which is preliminary data.</text>
</comment>
<dbReference type="EMBL" id="AQGS01000055">
    <property type="protein sequence ID" value="EPS44227.1"/>
    <property type="molecule type" value="Genomic_DNA"/>
</dbReference>